<dbReference type="EC" id="2.7.13.3" evidence="3"/>
<evidence type="ECO:0000256" key="11">
    <source>
        <dbReference type="ARBA" id="ARBA00023012"/>
    </source>
</evidence>
<sequence length="457" mass="48091">MAPRSLQARLTLGVLALVGAVWLATAVLVARDAGHELDELLDGHLAQAAALLVAQQARELDDAHEGRDERAIDAPVLHRYAPRVAFQVFHENRLALRSAGAPAEPLLAEAVVARHQGFHTVERDGLRWRVFATRGAEHDIQVYVAEQMVARSEIVRAVLRSLLAPAALAVPLLALGVWWAVRRGSAPLRQLQAQLAQREPQALAPVALPDAPAEMQPMVQALNALLARIGALVEGERRFTADAAHELRTPIAAIRAQAQVALGASSEPERRQALAATLDGCDRATRLVAQLLTLSRLEAAADAPALQPVDLVALARQVVADAAPEAIAQDRQIALDAPASACPVPGDATLLAVLLRNLVDNALRYSPPGAAVQVSVLSAAPGQGVQLRVDDSGPGLSEADLARLGERFFRVLGHGQDGSGLGWSIVRRIADVHGAAVTAGRSAALGGLAVSVQWPAG</sequence>
<dbReference type="SUPFAM" id="SSF55874">
    <property type="entry name" value="ATPase domain of HSP90 chaperone/DNA topoisomerase II/histidine kinase"/>
    <property type="match status" value="1"/>
</dbReference>
<dbReference type="Pfam" id="PF00512">
    <property type="entry name" value="HisKA"/>
    <property type="match status" value="1"/>
</dbReference>
<keyword evidence="9 16" id="KW-0067">ATP-binding</keyword>
<keyword evidence="12 13" id="KW-0472">Membrane</keyword>
<dbReference type="InterPro" id="IPR003660">
    <property type="entry name" value="HAMP_dom"/>
</dbReference>
<comment type="caution">
    <text evidence="16">The sequence shown here is derived from an EMBL/GenBank/DDBJ whole genome shotgun (WGS) entry which is preliminary data.</text>
</comment>
<dbReference type="RefSeq" id="WP_341410578.1">
    <property type="nucleotide sequence ID" value="NZ_JBBUTH010000006.1"/>
</dbReference>
<accession>A0ABU9CJJ1</accession>
<dbReference type="PROSITE" id="PS50109">
    <property type="entry name" value="HIS_KIN"/>
    <property type="match status" value="1"/>
</dbReference>
<feature type="transmembrane region" description="Helical" evidence="13">
    <location>
        <begin position="162"/>
        <end position="181"/>
    </location>
</feature>
<dbReference type="SMART" id="SM00387">
    <property type="entry name" value="HATPase_c"/>
    <property type="match status" value="1"/>
</dbReference>
<dbReference type="Proteomes" id="UP001365405">
    <property type="component" value="Unassembled WGS sequence"/>
</dbReference>
<keyword evidence="5" id="KW-0808">Transferase</keyword>
<evidence type="ECO:0000256" key="8">
    <source>
        <dbReference type="ARBA" id="ARBA00022777"/>
    </source>
</evidence>
<dbReference type="PRINTS" id="PR00344">
    <property type="entry name" value="BCTRLSENSOR"/>
</dbReference>
<protein>
    <recommendedName>
        <fullName evidence="3">histidine kinase</fullName>
        <ecNumber evidence="3">2.7.13.3</ecNumber>
    </recommendedName>
</protein>
<dbReference type="InterPro" id="IPR003661">
    <property type="entry name" value="HisK_dim/P_dom"/>
</dbReference>
<dbReference type="PANTHER" id="PTHR45436">
    <property type="entry name" value="SENSOR HISTIDINE KINASE YKOH"/>
    <property type="match status" value="1"/>
</dbReference>
<dbReference type="Pfam" id="PF02518">
    <property type="entry name" value="HATPase_c"/>
    <property type="match status" value="1"/>
</dbReference>
<keyword evidence="6 13" id="KW-0812">Transmembrane</keyword>
<dbReference type="EMBL" id="JBBUTH010000006">
    <property type="protein sequence ID" value="MEK8050884.1"/>
    <property type="molecule type" value="Genomic_DNA"/>
</dbReference>
<evidence type="ECO:0000313" key="17">
    <source>
        <dbReference type="Proteomes" id="UP001365405"/>
    </source>
</evidence>
<feature type="domain" description="Histidine kinase" evidence="14">
    <location>
        <begin position="242"/>
        <end position="457"/>
    </location>
</feature>
<dbReference type="InterPro" id="IPR036097">
    <property type="entry name" value="HisK_dim/P_sf"/>
</dbReference>
<comment type="catalytic activity">
    <reaction evidence="1">
        <text>ATP + protein L-histidine = ADP + protein N-phospho-L-histidine.</text>
        <dbReference type="EC" id="2.7.13.3"/>
    </reaction>
</comment>
<dbReference type="InterPro" id="IPR005467">
    <property type="entry name" value="His_kinase_dom"/>
</dbReference>
<dbReference type="InterPro" id="IPR050428">
    <property type="entry name" value="TCS_sensor_his_kinase"/>
</dbReference>
<feature type="domain" description="HAMP" evidence="15">
    <location>
        <begin position="182"/>
        <end position="234"/>
    </location>
</feature>
<evidence type="ECO:0000256" key="4">
    <source>
        <dbReference type="ARBA" id="ARBA00022553"/>
    </source>
</evidence>
<dbReference type="SUPFAM" id="SSF47384">
    <property type="entry name" value="Homodimeric domain of signal transducing histidine kinase"/>
    <property type="match status" value="1"/>
</dbReference>
<dbReference type="SMART" id="SM00388">
    <property type="entry name" value="HisKA"/>
    <property type="match status" value="1"/>
</dbReference>
<evidence type="ECO:0000256" key="2">
    <source>
        <dbReference type="ARBA" id="ARBA00004141"/>
    </source>
</evidence>
<dbReference type="InterPro" id="IPR036890">
    <property type="entry name" value="HATPase_C_sf"/>
</dbReference>
<evidence type="ECO:0000313" key="16">
    <source>
        <dbReference type="EMBL" id="MEK8050884.1"/>
    </source>
</evidence>
<keyword evidence="10 13" id="KW-1133">Transmembrane helix</keyword>
<organism evidence="16 17">
    <name type="scientific">Pseudaquabacterium inlustre</name>
    <dbReference type="NCBI Taxonomy" id="2984192"/>
    <lineage>
        <taxon>Bacteria</taxon>
        <taxon>Pseudomonadati</taxon>
        <taxon>Pseudomonadota</taxon>
        <taxon>Betaproteobacteria</taxon>
        <taxon>Burkholderiales</taxon>
        <taxon>Sphaerotilaceae</taxon>
        <taxon>Pseudaquabacterium</taxon>
    </lineage>
</organism>
<dbReference type="InterPro" id="IPR004358">
    <property type="entry name" value="Sig_transdc_His_kin-like_C"/>
</dbReference>
<keyword evidence="7" id="KW-0547">Nucleotide-binding</keyword>
<reference evidence="16 17" key="1">
    <citation type="submission" date="2024-04" db="EMBL/GenBank/DDBJ databases">
        <title>Novel species of the genus Ideonella isolated from streams.</title>
        <authorList>
            <person name="Lu H."/>
        </authorList>
    </citation>
    <scope>NUCLEOTIDE SEQUENCE [LARGE SCALE GENOMIC DNA]</scope>
    <source>
        <strain evidence="16 17">DXS22W</strain>
    </source>
</reference>
<comment type="subcellular location">
    <subcellularLocation>
        <location evidence="2">Membrane</location>
        <topology evidence="2">Multi-pass membrane protein</topology>
    </subcellularLocation>
</comment>
<evidence type="ECO:0000256" key="9">
    <source>
        <dbReference type="ARBA" id="ARBA00022840"/>
    </source>
</evidence>
<keyword evidence="17" id="KW-1185">Reference proteome</keyword>
<keyword evidence="8" id="KW-0418">Kinase</keyword>
<evidence type="ECO:0000256" key="7">
    <source>
        <dbReference type="ARBA" id="ARBA00022741"/>
    </source>
</evidence>
<dbReference type="Gene3D" id="3.30.565.10">
    <property type="entry name" value="Histidine kinase-like ATPase, C-terminal domain"/>
    <property type="match status" value="1"/>
</dbReference>
<proteinExistence type="predicted"/>
<dbReference type="CDD" id="cd00082">
    <property type="entry name" value="HisKA"/>
    <property type="match status" value="1"/>
</dbReference>
<evidence type="ECO:0000256" key="12">
    <source>
        <dbReference type="ARBA" id="ARBA00023136"/>
    </source>
</evidence>
<evidence type="ECO:0000259" key="14">
    <source>
        <dbReference type="PROSITE" id="PS50109"/>
    </source>
</evidence>
<dbReference type="Gene3D" id="1.20.5.1040">
    <property type="entry name" value="Sensor protein qsec"/>
    <property type="match status" value="1"/>
</dbReference>
<dbReference type="GO" id="GO:0005524">
    <property type="term" value="F:ATP binding"/>
    <property type="evidence" value="ECO:0007669"/>
    <property type="project" value="UniProtKB-KW"/>
</dbReference>
<evidence type="ECO:0000259" key="15">
    <source>
        <dbReference type="PROSITE" id="PS50885"/>
    </source>
</evidence>
<evidence type="ECO:0000256" key="6">
    <source>
        <dbReference type="ARBA" id="ARBA00022692"/>
    </source>
</evidence>
<dbReference type="InterPro" id="IPR003594">
    <property type="entry name" value="HATPase_dom"/>
</dbReference>
<gene>
    <name evidence="16" type="ORF">AACH10_11610</name>
</gene>
<keyword evidence="11" id="KW-0902">Two-component regulatory system</keyword>
<dbReference type="PROSITE" id="PS50885">
    <property type="entry name" value="HAMP"/>
    <property type="match status" value="1"/>
</dbReference>
<name>A0ABU9CJJ1_9BURK</name>
<evidence type="ECO:0000256" key="1">
    <source>
        <dbReference type="ARBA" id="ARBA00000085"/>
    </source>
</evidence>
<dbReference type="Gene3D" id="1.10.287.130">
    <property type="match status" value="1"/>
</dbReference>
<dbReference type="PANTHER" id="PTHR45436:SF14">
    <property type="entry name" value="SENSOR PROTEIN QSEC"/>
    <property type="match status" value="1"/>
</dbReference>
<evidence type="ECO:0000256" key="13">
    <source>
        <dbReference type="SAM" id="Phobius"/>
    </source>
</evidence>
<evidence type="ECO:0000256" key="5">
    <source>
        <dbReference type="ARBA" id="ARBA00022679"/>
    </source>
</evidence>
<evidence type="ECO:0000256" key="3">
    <source>
        <dbReference type="ARBA" id="ARBA00012438"/>
    </source>
</evidence>
<keyword evidence="4" id="KW-0597">Phosphoprotein</keyword>
<evidence type="ECO:0000256" key="10">
    <source>
        <dbReference type="ARBA" id="ARBA00022989"/>
    </source>
</evidence>